<dbReference type="RefSeq" id="WP_216800160.1">
    <property type="nucleotide sequence ID" value="NZ_CP076723.1"/>
</dbReference>
<reference evidence="6 7" key="1">
    <citation type="submission" date="2021-06" db="EMBL/GenBank/DDBJ databases">
        <title>Gemonas diversity in paddy soil.</title>
        <authorList>
            <person name="Liu G."/>
        </authorList>
    </citation>
    <scope>NUCLEOTIDE SEQUENCE [LARGE SCALE GENOMIC DNA]</scope>
    <source>
        <strain evidence="6 7">RG10</strain>
    </source>
</reference>
<evidence type="ECO:0000256" key="1">
    <source>
        <dbReference type="ARBA" id="ARBA00000085"/>
    </source>
</evidence>
<dbReference type="CDD" id="cd00082">
    <property type="entry name" value="HisKA"/>
    <property type="match status" value="1"/>
</dbReference>
<protein>
    <recommendedName>
        <fullName evidence="2">histidine kinase</fullName>
        <ecNumber evidence="2">2.7.13.3</ecNumber>
    </recommendedName>
</protein>
<dbReference type="InterPro" id="IPR005467">
    <property type="entry name" value="His_kinase_dom"/>
</dbReference>
<dbReference type="PANTHER" id="PTHR42878:SF15">
    <property type="entry name" value="BACTERIOPHYTOCHROME"/>
    <property type="match status" value="1"/>
</dbReference>
<dbReference type="InterPro" id="IPR003594">
    <property type="entry name" value="HATPase_dom"/>
</dbReference>
<comment type="catalytic activity">
    <reaction evidence="1">
        <text>ATP + protein L-histidine = ADP + protein N-phospho-L-histidine.</text>
        <dbReference type="EC" id="2.7.13.3"/>
    </reaction>
</comment>
<dbReference type="Pfam" id="PF00512">
    <property type="entry name" value="HisKA"/>
    <property type="match status" value="1"/>
</dbReference>
<organism evidence="6 7">
    <name type="scientific">Geomonas oryzisoli</name>
    <dbReference type="NCBI Taxonomy" id="2847992"/>
    <lineage>
        <taxon>Bacteria</taxon>
        <taxon>Pseudomonadati</taxon>
        <taxon>Thermodesulfobacteriota</taxon>
        <taxon>Desulfuromonadia</taxon>
        <taxon>Geobacterales</taxon>
        <taxon>Geobacteraceae</taxon>
        <taxon>Geomonas</taxon>
    </lineage>
</organism>
<name>A0ABX8J4R4_9BACT</name>
<evidence type="ECO:0000259" key="5">
    <source>
        <dbReference type="PROSITE" id="PS50109"/>
    </source>
</evidence>
<dbReference type="EC" id="2.7.13.3" evidence="2"/>
<dbReference type="PANTHER" id="PTHR42878">
    <property type="entry name" value="TWO-COMPONENT HISTIDINE KINASE"/>
    <property type="match status" value="1"/>
</dbReference>
<dbReference type="EMBL" id="CP076723">
    <property type="protein sequence ID" value="QWV93443.1"/>
    <property type="molecule type" value="Genomic_DNA"/>
</dbReference>
<dbReference type="Proteomes" id="UP000683557">
    <property type="component" value="Chromosome"/>
</dbReference>
<dbReference type="InterPro" id="IPR050351">
    <property type="entry name" value="BphY/WalK/GraS-like"/>
</dbReference>
<sequence>MSLSLSSPASAPAPDFDKQRLMLELELHQTELELQNQELQAAWQKADQRAHSLELAVKELESFSYAVSHDLRAPLRHINGYLSILAHDFESHLPAEARRLLERSREATRDMGRLIDDLLDLAKVSRIKINSKMVNVSHLAHAAIDRLLEGEPNRKVDVVIAEGLFVQGGQALLSQLMWNLLENAWKYTSTTAAAKIEVGRLIVDDRLIIFVKDNGVGFDSSYKEKLFEAFQRLHGREFEGNGIGLATVRRVIERHQGKIWAESEKGEGAIFFFTLP</sequence>
<evidence type="ECO:0000256" key="4">
    <source>
        <dbReference type="ARBA" id="ARBA00022777"/>
    </source>
</evidence>
<proteinExistence type="predicted"/>
<evidence type="ECO:0000256" key="2">
    <source>
        <dbReference type="ARBA" id="ARBA00012438"/>
    </source>
</evidence>
<keyword evidence="3" id="KW-0808">Transferase</keyword>
<dbReference type="PROSITE" id="PS50109">
    <property type="entry name" value="HIS_KIN"/>
    <property type="match status" value="1"/>
</dbReference>
<dbReference type="SMART" id="SM00387">
    <property type="entry name" value="HATPase_c"/>
    <property type="match status" value="1"/>
</dbReference>
<evidence type="ECO:0000256" key="3">
    <source>
        <dbReference type="ARBA" id="ARBA00022679"/>
    </source>
</evidence>
<dbReference type="SMART" id="SM00388">
    <property type="entry name" value="HisKA"/>
    <property type="match status" value="1"/>
</dbReference>
<keyword evidence="7" id="KW-1185">Reference proteome</keyword>
<gene>
    <name evidence="6" type="ORF">KP004_20145</name>
</gene>
<accession>A0ABX8J4R4</accession>
<dbReference type="InterPro" id="IPR003661">
    <property type="entry name" value="HisK_dim/P_dom"/>
</dbReference>
<keyword evidence="4" id="KW-0418">Kinase</keyword>
<feature type="domain" description="Histidine kinase" evidence="5">
    <location>
        <begin position="66"/>
        <end position="276"/>
    </location>
</feature>
<dbReference type="Pfam" id="PF02518">
    <property type="entry name" value="HATPase_c"/>
    <property type="match status" value="1"/>
</dbReference>
<evidence type="ECO:0000313" key="7">
    <source>
        <dbReference type="Proteomes" id="UP000683557"/>
    </source>
</evidence>
<evidence type="ECO:0000313" key="6">
    <source>
        <dbReference type="EMBL" id="QWV93443.1"/>
    </source>
</evidence>